<evidence type="ECO:0000313" key="23">
    <source>
        <dbReference type="EMBL" id="KAG8364357.1"/>
    </source>
</evidence>
<feature type="disulfide bond" evidence="20">
    <location>
        <begin position="489"/>
        <end position="689"/>
    </location>
</feature>
<keyword evidence="5" id="KW-0964">Secreted</keyword>
<keyword evidence="8 18" id="KW-0479">Metal-binding</keyword>
<evidence type="ECO:0000256" key="1">
    <source>
        <dbReference type="ARBA" id="ARBA00000189"/>
    </source>
</evidence>
<comment type="cofactor">
    <cofactor evidence="18">
        <name>heme b</name>
        <dbReference type="ChEBI" id="CHEBI:60344"/>
    </cofactor>
    <text evidence="18">Binds 1 heme b (iron(II)-protoporphyrin IX) group per subunit.</text>
</comment>
<feature type="binding site" evidence="18">
    <location>
        <position position="457"/>
    </location>
    <ligand>
        <name>Ca(2+)</name>
        <dbReference type="ChEBI" id="CHEBI:29108"/>
        <label>1</label>
    </ligand>
</feature>
<feature type="active site" description="Proton acceptor" evidence="16">
    <location>
        <position position="435"/>
    </location>
</feature>
<keyword evidence="7" id="KW-0349">Heme</keyword>
<dbReference type="InterPro" id="IPR010255">
    <property type="entry name" value="Haem_peroxidase_sf"/>
</dbReference>
<evidence type="ECO:0000256" key="3">
    <source>
        <dbReference type="ARBA" id="ARBA00006873"/>
    </source>
</evidence>
<keyword evidence="14" id="KW-0325">Glycoprotein</keyword>
<evidence type="ECO:0000256" key="21">
    <source>
        <dbReference type="SAM" id="SignalP"/>
    </source>
</evidence>
<accession>A0AAV6W7I1</accession>
<comment type="cofactor">
    <cofactor evidence="18">
        <name>Ca(2+)</name>
        <dbReference type="ChEBI" id="CHEBI:29108"/>
    </cofactor>
    <text evidence="18">Binds 2 calcium ions per subunit.</text>
</comment>
<dbReference type="InterPro" id="IPR000823">
    <property type="entry name" value="Peroxidase_pln"/>
</dbReference>
<feature type="binding site" evidence="17">
    <location>
        <position position="532"/>
    </location>
    <ligand>
        <name>substrate</name>
    </ligand>
</feature>
<evidence type="ECO:0000256" key="9">
    <source>
        <dbReference type="ARBA" id="ARBA00022729"/>
    </source>
</evidence>
<feature type="binding site" evidence="18">
    <location>
        <position position="622"/>
    </location>
    <ligand>
        <name>Ca(2+)</name>
        <dbReference type="ChEBI" id="CHEBI:29108"/>
        <label>2</label>
    </ligand>
</feature>
<feature type="chain" id="PRO_5043451071" description="peroxidase" evidence="21">
    <location>
        <begin position="22"/>
        <end position="694"/>
    </location>
</feature>
<feature type="binding site" evidence="18">
    <location>
        <position position="439"/>
    </location>
    <ligand>
        <name>Ca(2+)</name>
        <dbReference type="ChEBI" id="CHEBI:29108"/>
        <label>1</label>
    </ligand>
</feature>
<dbReference type="EC" id="1.11.1.7" evidence="4"/>
<evidence type="ECO:0000256" key="11">
    <source>
        <dbReference type="ARBA" id="ARBA00023002"/>
    </source>
</evidence>
<keyword evidence="24" id="KW-1185">Reference proteome</keyword>
<feature type="signal peptide" evidence="21">
    <location>
        <begin position="1"/>
        <end position="21"/>
    </location>
</feature>
<dbReference type="PANTHER" id="PTHR31235">
    <property type="entry name" value="PEROXIDASE 25-RELATED"/>
    <property type="match status" value="1"/>
</dbReference>
<keyword evidence="9 21" id="KW-0732">Signal</keyword>
<dbReference type="GO" id="GO:0020037">
    <property type="term" value="F:heme binding"/>
    <property type="evidence" value="ECO:0007669"/>
    <property type="project" value="InterPro"/>
</dbReference>
<proteinExistence type="inferred from homology"/>
<dbReference type="InterPro" id="IPR019793">
    <property type="entry name" value="Peroxidases_heam-ligand_BS"/>
</dbReference>
<keyword evidence="12 18" id="KW-0408">Iron</keyword>
<organism evidence="23 24">
    <name type="scientific">Buddleja alternifolia</name>
    <dbReference type="NCBI Taxonomy" id="168488"/>
    <lineage>
        <taxon>Eukaryota</taxon>
        <taxon>Viridiplantae</taxon>
        <taxon>Streptophyta</taxon>
        <taxon>Embryophyta</taxon>
        <taxon>Tracheophyta</taxon>
        <taxon>Spermatophyta</taxon>
        <taxon>Magnoliopsida</taxon>
        <taxon>eudicotyledons</taxon>
        <taxon>Gunneridae</taxon>
        <taxon>Pentapetalae</taxon>
        <taxon>asterids</taxon>
        <taxon>lamiids</taxon>
        <taxon>Lamiales</taxon>
        <taxon>Scrophulariaceae</taxon>
        <taxon>Buddlejeae</taxon>
        <taxon>Buddleja</taxon>
    </lineage>
</organism>
<feature type="site" description="Transition state stabilizer" evidence="19">
    <location>
        <position position="431"/>
    </location>
</feature>
<feature type="binding site" evidence="18">
    <location>
        <position position="445"/>
    </location>
    <ligand>
        <name>Ca(2+)</name>
        <dbReference type="ChEBI" id="CHEBI:29108"/>
        <label>1</label>
    </ligand>
</feature>
<dbReference type="InterPro" id="IPR033905">
    <property type="entry name" value="Secretory_peroxidase"/>
</dbReference>
<evidence type="ECO:0000256" key="5">
    <source>
        <dbReference type="ARBA" id="ARBA00022525"/>
    </source>
</evidence>
<evidence type="ECO:0000256" key="4">
    <source>
        <dbReference type="ARBA" id="ARBA00012313"/>
    </source>
</evidence>
<evidence type="ECO:0000256" key="17">
    <source>
        <dbReference type="PIRSR" id="PIRSR600823-2"/>
    </source>
</evidence>
<feature type="disulfide bond" evidence="20">
    <location>
        <begin position="404"/>
        <end position="483"/>
    </location>
</feature>
<evidence type="ECO:0000256" key="19">
    <source>
        <dbReference type="PIRSR" id="PIRSR600823-4"/>
    </source>
</evidence>
<comment type="caution">
    <text evidence="23">The sequence shown here is derived from an EMBL/GenBank/DDBJ whole genome shotgun (WGS) entry which is preliminary data.</text>
</comment>
<keyword evidence="11" id="KW-0560">Oxidoreductase</keyword>
<evidence type="ECO:0000256" key="10">
    <source>
        <dbReference type="ARBA" id="ARBA00022837"/>
    </source>
</evidence>
<dbReference type="AlphaFoldDB" id="A0AAV6W7I1"/>
<dbReference type="FunFam" id="1.10.520.10:FF:000001">
    <property type="entry name" value="Peroxidase"/>
    <property type="match status" value="2"/>
</dbReference>
<evidence type="ECO:0000256" key="18">
    <source>
        <dbReference type="PIRSR" id="PIRSR600823-3"/>
    </source>
</evidence>
<feature type="disulfide bond" evidence="20">
    <location>
        <begin position="437"/>
        <end position="442"/>
    </location>
</feature>
<evidence type="ECO:0000256" key="8">
    <source>
        <dbReference type="ARBA" id="ARBA00022723"/>
    </source>
</evidence>
<dbReference type="PRINTS" id="PR00458">
    <property type="entry name" value="PEROXIDASE"/>
</dbReference>
<evidence type="ECO:0000256" key="20">
    <source>
        <dbReference type="PIRSR" id="PIRSR600823-5"/>
    </source>
</evidence>
<comment type="function">
    <text evidence="2">Removal of H(2)O(2), oxidation of toxic reductants, biosynthesis and degradation of lignin, suberization, auxin catabolism, response to environmental stresses such as wounding, pathogen attack and oxidative stress. These functions might be dependent on each isozyme/isoform in each plant tissue.</text>
</comment>
<dbReference type="Gene3D" id="1.10.420.10">
    <property type="entry name" value="Peroxidase, domain 2"/>
    <property type="match status" value="2"/>
</dbReference>
<feature type="binding site" evidence="18">
    <location>
        <position position="441"/>
    </location>
    <ligand>
        <name>Ca(2+)</name>
        <dbReference type="ChEBI" id="CHEBI:29108"/>
        <label>1</label>
    </ligand>
</feature>
<comment type="similarity">
    <text evidence="3">Belongs to the peroxidase family. Ascorbate peroxidase subfamily.</text>
</comment>
<dbReference type="Proteomes" id="UP000826271">
    <property type="component" value="Unassembled WGS sequence"/>
</dbReference>
<feature type="binding site" evidence="18">
    <location>
        <position position="563"/>
    </location>
    <ligand>
        <name>Ca(2+)</name>
        <dbReference type="ChEBI" id="CHEBI:29108"/>
        <label>2</label>
    </ligand>
</feature>
<evidence type="ECO:0000256" key="13">
    <source>
        <dbReference type="ARBA" id="ARBA00023157"/>
    </source>
</evidence>
<protein>
    <recommendedName>
        <fullName evidence="4">peroxidase</fullName>
        <ecNumber evidence="4">1.11.1.7</ecNumber>
    </recommendedName>
</protein>
<dbReference type="FunFam" id="1.10.420.10:FF:000008">
    <property type="entry name" value="Peroxidase"/>
    <property type="match status" value="2"/>
</dbReference>
<gene>
    <name evidence="23" type="ORF">BUALT_Bualt19G0120400</name>
</gene>
<dbReference type="GO" id="GO:0006979">
    <property type="term" value="P:response to oxidative stress"/>
    <property type="evidence" value="ECO:0007669"/>
    <property type="project" value="InterPro"/>
</dbReference>
<dbReference type="InterPro" id="IPR002016">
    <property type="entry name" value="Haem_peroxidase"/>
</dbReference>
<evidence type="ECO:0000256" key="12">
    <source>
        <dbReference type="ARBA" id="ARBA00023004"/>
    </source>
</evidence>
<reference evidence="23" key="1">
    <citation type="submission" date="2019-10" db="EMBL/GenBank/DDBJ databases">
        <authorList>
            <person name="Zhang R."/>
            <person name="Pan Y."/>
            <person name="Wang J."/>
            <person name="Ma R."/>
            <person name="Yu S."/>
        </authorList>
    </citation>
    <scope>NUCLEOTIDE SEQUENCE</scope>
    <source>
        <strain evidence="23">LA-IB0</strain>
        <tissue evidence="23">Leaf</tissue>
    </source>
</reference>
<dbReference type="GO" id="GO:0046872">
    <property type="term" value="F:metal ion binding"/>
    <property type="evidence" value="ECO:0007669"/>
    <property type="project" value="UniProtKB-KW"/>
</dbReference>
<keyword evidence="6" id="KW-0575">Peroxidase</keyword>
<feature type="domain" description="Plant heme peroxidase family profile" evidence="22">
    <location>
        <begin position="30"/>
        <end position="329"/>
    </location>
</feature>
<keyword evidence="10 18" id="KW-0106">Calcium</keyword>
<keyword evidence="13 20" id="KW-1015">Disulfide bond</keyword>
<dbReference type="SUPFAM" id="SSF48113">
    <property type="entry name" value="Heme-dependent peroxidases"/>
    <property type="match status" value="2"/>
</dbReference>
<evidence type="ECO:0000313" key="24">
    <source>
        <dbReference type="Proteomes" id="UP000826271"/>
    </source>
</evidence>
<feature type="disulfide bond" evidence="20">
    <location>
        <begin position="569"/>
        <end position="601"/>
    </location>
</feature>
<dbReference type="PROSITE" id="PS50873">
    <property type="entry name" value="PEROXIDASE_4"/>
    <property type="match status" value="2"/>
</dbReference>
<feature type="binding site" evidence="18">
    <location>
        <position position="436"/>
    </location>
    <ligand>
        <name>Ca(2+)</name>
        <dbReference type="ChEBI" id="CHEBI:29108"/>
        <label>1</label>
    </ligand>
</feature>
<evidence type="ECO:0000256" key="16">
    <source>
        <dbReference type="PIRSR" id="PIRSR600823-1"/>
    </source>
</evidence>
<feature type="binding site" description="axial binding residue" evidence="18">
    <location>
        <position position="562"/>
    </location>
    <ligand>
        <name>heme b</name>
        <dbReference type="ChEBI" id="CHEBI:60344"/>
    </ligand>
    <ligandPart>
        <name>Fe</name>
        <dbReference type="ChEBI" id="CHEBI:18248"/>
    </ligandPart>
</feature>
<sequence length="694" mass="76585">MNSSFNIFFLSFLALLAIATCKPGHEKKIKLKMNYYHKTCPSVDTIVRTITWSKVENNPSLGAKLLRIHYHDCFVRGCDASLLLDSTPNNTAEKSAPPNRALSGYEVIDEIKARLEEKCPGIVSCADILTLAARDAVSYQFRRPMWQVLTGRKDGKVSLASEATTRLPSASSNFTTLLKLFADNGLDMTDLVALSGAHTIGVSRCALVARRLYNFTGKGDADPSLDRDYANTLRTFCPNPINPSTILEMDPKSSLSFDSHYFEALNQNKGLFVSDAALLTNPRSARLARIFENSEVFIDNFARSMVNMGAIGVLTNGEGEIRKNCRVVNVENGVVKSDGRAKQWETAPGMDVLVRKLFIVQKMKMNLSFNIFFLSFLALLAIATCKPGHEKKIKLKMNYYHKTCPSVDTIVRTITWSKVKNNPTLGAKLLRIHYHDCFVRGCDASLLLDSSPNNTAEKSAPPNRALTGFEVIDEIKSRLEEKCPGIVSCADILTLAARDAVSYQFRRPMWEVFTGRKDGKVSLATEATARLPSASSNFTTLLNLFVDNGLDMTDLVALSGAHTIGVSRCAFVARRLYNFTGKGDADPSLDREYANSLRTICPNPINPSTILEMDPKSSLSFDSHYFVALNQNKGLFVSDAALLTNPRSAQIARTFENSGVFFDNFARSMVNMGAIGVLTNGEGEIRKNCRVVNV</sequence>
<dbReference type="Pfam" id="PF00141">
    <property type="entry name" value="peroxidase"/>
    <property type="match status" value="2"/>
</dbReference>
<evidence type="ECO:0000256" key="6">
    <source>
        <dbReference type="ARBA" id="ARBA00022559"/>
    </source>
</evidence>
<evidence type="ECO:0000259" key="22">
    <source>
        <dbReference type="PROSITE" id="PS50873"/>
    </source>
</evidence>
<dbReference type="Gene3D" id="1.10.520.10">
    <property type="match status" value="2"/>
</dbReference>
<evidence type="ECO:0000256" key="7">
    <source>
        <dbReference type="ARBA" id="ARBA00022617"/>
    </source>
</evidence>
<dbReference type="GO" id="GO:0042744">
    <property type="term" value="P:hydrogen peroxide catabolic process"/>
    <property type="evidence" value="ECO:0007669"/>
    <property type="project" value="UniProtKB-KW"/>
</dbReference>
<feature type="domain" description="Plant heme peroxidase family profile" evidence="22">
    <location>
        <begin position="394"/>
        <end position="693"/>
    </location>
</feature>
<dbReference type="PRINTS" id="PR00461">
    <property type="entry name" value="PLPEROXIDASE"/>
</dbReference>
<dbReference type="CDD" id="cd00693">
    <property type="entry name" value="secretory_peroxidase"/>
    <property type="match status" value="2"/>
</dbReference>
<name>A0AAV6W7I1_9LAMI</name>
<feature type="binding site" evidence="18">
    <location>
        <position position="614"/>
    </location>
    <ligand>
        <name>Ca(2+)</name>
        <dbReference type="ChEBI" id="CHEBI:29108"/>
        <label>2</label>
    </ligand>
</feature>
<dbReference type="EMBL" id="WHWC01000019">
    <property type="protein sequence ID" value="KAG8364357.1"/>
    <property type="molecule type" value="Genomic_DNA"/>
</dbReference>
<evidence type="ECO:0000256" key="2">
    <source>
        <dbReference type="ARBA" id="ARBA00002322"/>
    </source>
</evidence>
<evidence type="ECO:0000256" key="15">
    <source>
        <dbReference type="ARBA" id="ARBA00023324"/>
    </source>
</evidence>
<dbReference type="GO" id="GO:0140825">
    <property type="term" value="F:lactoperoxidase activity"/>
    <property type="evidence" value="ECO:0007669"/>
    <property type="project" value="UniProtKB-EC"/>
</dbReference>
<feature type="binding site" evidence="18">
    <location>
        <position position="443"/>
    </location>
    <ligand>
        <name>Ca(2+)</name>
        <dbReference type="ChEBI" id="CHEBI:29108"/>
        <label>1</label>
    </ligand>
</feature>
<comment type="catalytic activity">
    <reaction evidence="1">
        <text>2 a phenolic donor + H2O2 = 2 a phenolic radical donor + 2 H2O</text>
        <dbReference type="Rhea" id="RHEA:56136"/>
        <dbReference type="ChEBI" id="CHEBI:15377"/>
        <dbReference type="ChEBI" id="CHEBI:16240"/>
        <dbReference type="ChEBI" id="CHEBI:139520"/>
        <dbReference type="ChEBI" id="CHEBI:139521"/>
        <dbReference type="EC" id="1.11.1.7"/>
    </reaction>
</comment>
<dbReference type="PROSITE" id="PS00435">
    <property type="entry name" value="PEROXIDASE_1"/>
    <property type="match status" value="2"/>
</dbReference>
<keyword evidence="15" id="KW-0376">Hydrogen peroxide</keyword>
<evidence type="ECO:0000256" key="14">
    <source>
        <dbReference type="ARBA" id="ARBA00023180"/>
    </source>
</evidence>